<dbReference type="Proteomes" id="UP000727407">
    <property type="component" value="Unassembled WGS sequence"/>
</dbReference>
<evidence type="ECO:0000313" key="1">
    <source>
        <dbReference type="EMBL" id="KAF5888800.1"/>
    </source>
</evidence>
<dbReference type="EMBL" id="QNUK01000919">
    <property type="protein sequence ID" value="KAF5888800.1"/>
    <property type="molecule type" value="Genomic_DNA"/>
</dbReference>
<keyword evidence="2" id="KW-1185">Reference proteome</keyword>
<comment type="caution">
    <text evidence="1">The sequence shown here is derived from an EMBL/GenBank/DDBJ whole genome shotgun (WGS) entry which is preliminary data.</text>
</comment>
<dbReference type="AlphaFoldDB" id="A0A8J4U125"/>
<evidence type="ECO:0000313" key="2">
    <source>
        <dbReference type="Proteomes" id="UP000727407"/>
    </source>
</evidence>
<reference evidence="1" key="1">
    <citation type="submission" date="2020-07" db="EMBL/GenBank/DDBJ databases">
        <title>Clarias magur genome sequencing, assembly and annotation.</title>
        <authorList>
            <person name="Kushwaha B."/>
            <person name="Kumar R."/>
            <person name="Das P."/>
            <person name="Joshi C.G."/>
            <person name="Kumar D."/>
            <person name="Nagpure N.S."/>
            <person name="Pandey M."/>
            <person name="Agarwal S."/>
            <person name="Srivastava S."/>
            <person name="Singh M."/>
            <person name="Sahoo L."/>
            <person name="Jayasankar P."/>
            <person name="Meher P.K."/>
            <person name="Koringa P.G."/>
            <person name="Iquebal M.A."/>
            <person name="Das S.P."/>
            <person name="Bit A."/>
            <person name="Patnaik S."/>
            <person name="Patel N."/>
            <person name="Shah T.M."/>
            <person name="Hinsu A."/>
            <person name="Jena J.K."/>
        </authorList>
    </citation>
    <scope>NUCLEOTIDE SEQUENCE</scope>
    <source>
        <strain evidence="1">CIFAMagur01</strain>
        <tissue evidence="1">Testis</tissue>
    </source>
</reference>
<proteinExistence type="predicted"/>
<protein>
    <submittedName>
        <fullName evidence="1">Uncharacterized protein</fullName>
    </submittedName>
</protein>
<accession>A0A8J4U125</accession>
<organism evidence="1 2">
    <name type="scientific">Clarias magur</name>
    <name type="common">Asian catfish</name>
    <name type="synonym">Macropteronotus magur</name>
    <dbReference type="NCBI Taxonomy" id="1594786"/>
    <lineage>
        <taxon>Eukaryota</taxon>
        <taxon>Metazoa</taxon>
        <taxon>Chordata</taxon>
        <taxon>Craniata</taxon>
        <taxon>Vertebrata</taxon>
        <taxon>Euteleostomi</taxon>
        <taxon>Actinopterygii</taxon>
        <taxon>Neopterygii</taxon>
        <taxon>Teleostei</taxon>
        <taxon>Ostariophysi</taxon>
        <taxon>Siluriformes</taxon>
        <taxon>Clariidae</taxon>
        <taxon>Clarias</taxon>
    </lineage>
</organism>
<name>A0A8J4U125_CLAMG</name>
<sequence length="80" mass="9147">MTEKDIPAVSVEDRDERSCLNLLIILGLEFKGHGSVWKVPGGQSRVTQRDLRSGLFFFSSRRVRDFTSIKTTKPVNRLRP</sequence>
<gene>
    <name evidence="1" type="ORF">DAT39_021510</name>
</gene>